<comment type="caution">
    <text evidence="1">The sequence shown here is derived from an EMBL/GenBank/DDBJ whole genome shotgun (WGS) entry which is preliminary data.</text>
</comment>
<dbReference type="RefSeq" id="WP_159434009.1">
    <property type="nucleotide sequence ID" value="NZ_BDJK01000055.1"/>
</dbReference>
<proteinExistence type="predicted"/>
<organism evidence="1 2">
    <name type="scientific">Carboxydothermus pertinax</name>
    <dbReference type="NCBI Taxonomy" id="870242"/>
    <lineage>
        <taxon>Bacteria</taxon>
        <taxon>Bacillati</taxon>
        <taxon>Bacillota</taxon>
        <taxon>Clostridia</taxon>
        <taxon>Thermoanaerobacterales</taxon>
        <taxon>Thermoanaerobacteraceae</taxon>
        <taxon>Carboxydothermus</taxon>
    </lineage>
</organism>
<evidence type="ECO:0000313" key="2">
    <source>
        <dbReference type="Proteomes" id="UP000187485"/>
    </source>
</evidence>
<accession>A0A1L8CXQ6</accession>
<gene>
    <name evidence="1" type="ORF">cpu_22180</name>
</gene>
<keyword evidence="2" id="KW-1185">Reference proteome</keyword>
<dbReference type="STRING" id="870242.cpu_22180"/>
<dbReference type="AlphaFoldDB" id="A0A1L8CXQ6"/>
<dbReference type="Proteomes" id="UP000187485">
    <property type="component" value="Unassembled WGS sequence"/>
</dbReference>
<reference evidence="2" key="1">
    <citation type="submission" date="2016-12" db="EMBL/GenBank/DDBJ databases">
        <title>Draft Genome Sequences od Carboxydothermus pertinax and islandicus, Hydrogenogenic Carboxydotrophic Bacteria.</title>
        <authorList>
            <person name="Fukuyama Y."/>
            <person name="Ohmae K."/>
            <person name="Yoneda Y."/>
            <person name="Yoshida T."/>
            <person name="Sako Y."/>
        </authorList>
    </citation>
    <scope>NUCLEOTIDE SEQUENCE [LARGE SCALE GENOMIC DNA]</scope>
    <source>
        <strain evidence="2">Ug1</strain>
    </source>
</reference>
<sequence>MPKKTKKNYELTPEHQQFMYELANEIGIDANKIAPKTKNTLNVNKSPDKD</sequence>
<protein>
    <submittedName>
        <fullName evidence="1">Putative small acid-soluble spore protein</fullName>
    </submittedName>
</protein>
<dbReference type="EMBL" id="BDJK01000055">
    <property type="protein sequence ID" value="GAV23708.1"/>
    <property type="molecule type" value="Genomic_DNA"/>
</dbReference>
<dbReference type="OrthoDB" id="1809248at2"/>
<name>A0A1L8CXQ6_9THEO</name>
<evidence type="ECO:0000313" key="1">
    <source>
        <dbReference type="EMBL" id="GAV23708.1"/>
    </source>
</evidence>